<organism evidence="8 9">
    <name type="scientific">Taylorella equigenitalis (strain MCE9)</name>
    <dbReference type="NCBI Taxonomy" id="937774"/>
    <lineage>
        <taxon>Bacteria</taxon>
        <taxon>Pseudomonadati</taxon>
        <taxon>Pseudomonadota</taxon>
        <taxon>Betaproteobacteria</taxon>
        <taxon>Burkholderiales</taxon>
        <taxon>Alcaligenaceae</taxon>
        <taxon>Taylorella</taxon>
    </lineage>
</organism>
<feature type="chain" id="PRO_5024898473" evidence="6">
    <location>
        <begin position="24"/>
        <end position="350"/>
    </location>
</feature>
<evidence type="ECO:0000256" key="6">
    <source>
        <dbReference type="SAM" id="SignalP"/>
    </source>
</evidence>
<evidence type="ECO:0000313" key="8">
    <source>
        <dbReference type="EMBL" id="ADU91214.1"/>
    </source>
</evidence>
<evidence type="ECO:0000256" key="2">
    <source>
        <dbReference type="ARBA" id="ARBA00022723"/>
    </source>
</evidence>
<evidence type="ECO:0000256" key="1">
    <source>
        <dbReference type="ARBA" id="ARBA00022617"/>
    </source>
</evidence>
<dbReference type="GO" id="GO:0020037">
    <property type="term" value="F:heme binding"/>
    <property type="evidence" value="ECO:0007669"/>
    <property type="project" value="InterPro"/>
</dbReference>
<keyword evidence="1 4" id="KW-0349">Heme</keyword>
<proteinExistence type="predicted"/>
<evidence type="ECO:0000256" key="5">
    <source>
        <dbReference type="SAM" id="MobiDB-lite"/>
    </source>
</evidence>
<feature type="domain" description="Cytochrome c" evidence="7">
    <location>
        <begin position="89"/>
        <end position="174"/>
    </location>
</feature>
<evidence type="ECO:0000256" key="3">
    <source>
        <dbReference type="ARBA" id="ARBA00023004"/>
    </source>
</evidence>
<accession>A0A654KFK6</accession>
<dbReference type="InterPro" id="IPR009056">
    <property type="entry name" value="Cyt_c-like_dom"/>
</dbReference>
<feature type="signal peptide" evidence="6">
    <location>
        <begin position="1"/>
        <end position="23"/>
    </location>
</feature>
<dbReference type="Gene3D" id="1.10.760.10">
    <property type="entry name" value="Cytochrome c-like domain"/>
    <property type="match status" value="2"/>
</dbReference>
<evidence type="ECO:0000256" key="4">
    <source>
        <dbReference type="PROSITE-ProRule" id="PRU00433"/>
    </source>
</evidence>
<feature type="region of interest" description="Disordered" evidence="5">
    <location>
        <begin position="318"/>
        <end position="350"/>
    </location>
</feature>
<name>A0A654KFK6_TAYEM</name>
<protein>
    <submittedName>
        <fullName evidence="8">Cytochrome c family like-protein</fullName>
    </submittedName>
</protein>
<dbReference type="GO" id="GO:0046872">
    <property type="term" value="F:metal ion binding"/>
    <property type="evidence" value="ECO:0007669"/>
    <property type="project" value="UniProtKB-KW"/>
</dbReference>
<dbReference type="PANTHER" id="PTHR35008">
    <property type="entry name" value="BLL4482 PROTEIN-RELATED"/>
    <property type="match status" value="1"/>
</dbReference>
<dbReference type="InterPro" id="IPR051459">
    <property type="entry name" value="Cytochrome_c-type_DH"/>
</dbReference>
<sequence>MTRKLLTILLSACFLTSTSQVVAQKISKMGSELTQEEREYLRKMLPGFPEPKDDEFVHIPPTMEDLEVSDLHPKLKEAIKRGHDLFTNTQQLRGKNVFNNMNCSSCHMADGRRPFAGPVWPAIVTLPDFRGKNGHVNNFEERIAGCFSYSMNGKSPDYGSDDMVAITAYHQWLAKGVPMYPGVKIYGRGFPKLNESTQKSDLAKGKEKYLQNCALCHGEDGQGVVQGKHVVFPALWGDNSYNWGAGIVRNFTLAAFIRYNMPFGHGGSVSEQDAWDIAQYVNSQERPQDPRYTGDVKETREKFLKTFHKHTQYGTEVDGKLLGNHSNTGSKPFLKPDILRPRNFSATSEK</sequence>
<dbReference type="Proteomes" id="UP000007472">
    <property type="component" value="Chromosome"/>
</dbReference>
<gene>
    <name evidence="8" type="ordered locus">TEQUI_0263</name>
</gene>
<dbReference type="SUPFAM" id="SSF46626">
    <property type="entry name" value="Cytochrome c"/>
    <property type="match status" value="2"/>
</dbReference>
<evidence type="ECO:0000259" key="7">
    <source>
        <dbReference type="PROSITE" id="PS51007"/>
    </source>
</evidence>
<dbReference type="AlphaFoldDB" id="A0A654KFK6"/>
<dbReference type="KEGG" id="teq:TEQUI_0263"/>
<keyword evidence="6" id="KW-0732">Signal</keyword>
<keyword evidence="3 4" id="KW-0408">Iron</keyword>
<dbReference type="GO" id="GO:0009055">
    <property type="term" value="F:electron transfer activity"/>
    <property type="evidence" value="ECO:0007669"/>
    <property type="project" value="InterPro"/>
</dbReference>
<reference evidence="8 9" key="1">
    <citation type="journal article" date="2011" name="J. Bacteriol.">
        <title>Genome sequence of Taylorella equigenitalis MCE9, the causative agent of contagious equine metritis.</title>
        <authorList>
            <person name="Hebert L."/>
            <person name="Moumen B."/>
            <person name="Duquesne F."/>
            <person name="Breuil M.F."/>
            <person name="Laugier C."/>
            <person name="Batto J.M."/>
            <person name="Renault P."/>
            <person name="Petry S."/>
        </authorList>
    </citation>
    <scope>NUCLEOTIDE SEQUENCE [LARGE SCALE GENOMIC DNA]</scope>
    <source>
        <strain evidence="8 9">MCE9</strain>
    </source>
</reference>
<evidence type="ECO:0000313" key="9">
    <source>
        <dbReference type="Proteomes" id="UP000007472"/>
    </source>
</evidence>
<dbReference type="PANTHER" id="PTHR35008:SF9">
    <property type="entry name" value="CYTOCHROME C DOMAIN-CONTAINING PROTEIN"/>
    <property type="match status" value="1"/>
</dbReference>
<feature type="domain" description="Cytochrome c" evidence="7">
    <location>
        <begin position="200"/>
        <end position="285"/>
    </location>
</feature>
<dbReference type="Pfam" id="PF21342">
    <property type="entry name" value="SoxA-TsdA_cyt-c"/>
    <property type="match status" value="1"/>
</dbReference>
<dbReference type="InterPro" id="IPR036909">
    <property type="entry name" value="Cyt_c-like_dom_sf"/>
</dbReference>
<dbReference type="EMBL" id="CP002456">
    <property type="protein sequence ID" value="ADU91214.1"/>
    <property type="molecule type" value="Genomic_DNA"/>
</dbReference>
<keyword evidence="2 4" id="KW-0479">Metal-binding</keyword>
<dbReference type="Pfam" id="PF13442">
    <property type="entry name" value="Cytochrome_CBB3"/>
    <property type="match status" value="1"/>
</dbReference>
<dbReference type="PROSITE" id="PS51007">
    <property type="entry name" value="CYTC"/>
    <property type="match status" value="2"/>
</dbReference>